<accession>A0ACB9PEA5</accession>
<comment type="caution">
    <text evidence="1">The sequence shown here is derived from an EMBL/GenBank/DDBJ whole genome shotgun (WGS) entry which is preliminary data.</text>
</comment>
<gene>
    <name evidence="1" type="ORF">L6164_007738</name>
</gene>
<sequence length="92" mass="10484">MKPNACQLVTSPQRLSLHIPRKKNLAKKVEELSALCGIDACAIKFSPYDSQPEVWPSPTGVQNVMMARLMEMPEMQQKKKMMSQEDFLSFKI</sequence>
<dbReference type="Proteomes" id="UP000828941">
    <property type="component" value="Chromosome 4"/>
</dbReference>
<evidence type="ECO:0000313" key="2">
    <source>
        <dbReference type="Proteomes" id="UP000828941"/>
    </source>
</evidence>
<proteinExistence type="predicted"/>
<name>A0ACB9PEA5_BAUVA</name>
<evidence type="ECO:0000313" key="1">
    <source>
        <dbReference type="EMBL" id="KAI4346875.1"/>
    </source>
</evidence>
<protein>
    <submittedName>
        <fullName evidence="1">Uncharacterized protein</fullName>
    </submittedName>
</protein>
<organism evidence="1 2">
    <name type="scientific">Bauhinia variegata</name>
    <name type="common">Purple orchid tree</name>
    <name type="synonym">Phanera variegata</name>
    <dbReference type="NCBI Taxonomy" id="167791"/>
    <lineage>
        <taxon>Eukaryota</taxon>
        <taxon>Viridiplantae</taxon>
        <taxon>Streptophyta</taxon>
        <taxon>Embryophyta</taxon>
        <taxon>Tracheophyta</taxon>
        <taxon>Spermatophyta</taxon>
        <taxon>Magnoliopsida</taxon>
        <taxon>eudicotyledons</taxon>
        <taxon>Gunneridae</taxon>
        <taxon>Pentapetalae</taxon>
        <taxon>rosids</taxon>
        <taxon>fabids</taxon>
        <taxon>Fabales</taxon>
        <taxon>Fabaceae</taxon>
        <taxon>Cercidoideae</taxon>
        <taxon>Cercideae</taxon>
        <taxon>Bauhiniinae</taxon>
        <taxon>Bauhinia</taxon>
    </lineage>
</organism>
<dbReference type="EMBL" id="CM039429">
    <property type="protein sequence ID" value="KAI4346875.1"/>
    <property type="molecule type" value="Genomic_DNA"/>
</dbReference>
<keyword evidence="2" id="KW-1185">Reference proteome</keyword>
<reference evidence="1 2" key="1">
    <citation type="journal article" date="2022" name="DNA Res.">
        <title>Chromosomal-level genome assembly of the orchid tree Bauhinia variegata (Leguminosae; Cercidoideae) supports the allotetraploid origin hypothesis of Bauhinia.</title>
        <authorList>
            <person name="Zhong Y."/>
            <person name="Chen Y."/>
            <person name="Zheng D."/>
            <person name="Pang J."/>
            <person name="Liu Y."/>
            <person name="Luo S."/>
            <person name="Meng S."/>
            <person name="Qian L."/>
            <person name="Wei D."/>
            <person name="Dai S."/>
            <person name="Zhou R."/>
        </authorList>
    </citation>
    <scope>NUCLEOTIDE SEQUENCE [LARGE SCALE GENOMIC DNA]</scope>
    <source>
        <strain evidence="1">BV-YZ2020</strain>
    </source>
</reference>